<dbReference type="InterPro" id="IPR050890">
    <property type="entry name" value="PTS_EIIA_component"/>
</dbReference>
<dbReference type="PANTHER" id="PTHR45008:SF1">
    <property type="entry name" value="PTS SYSTEM GLUCOSE-SPECIFIC EIIA COMPONENT"/>
    <property type="match status" value="1"/>
</dbReference>
<proteinExistence type="predicted"/>
<evidence type="ECO:0000256" key="1">
    <source>
        <dbReference type="ARBA" id="ARBA00004496"/>
    </source>
</evidence>
<sequence>MLNLFKRQASSCPQTEITAVISGRLLPLSEVRDEVFAQKMLGDGAAVQPEGEIVAAPCDGKITMLYPTLHAFGLVNPDGLEILVHIGIDTVSLQGKGFKAYVQEGDTVKRGDKIIRFDSYLMNQKEMDMTTMTLFPNADAFQLDIQRSGFVKKGQSRIATYQIKEGKDK</sequence>
<dbReference type="HOGENOM" id="CLU_012312_5_3_9"/>
<dbReference type="FunFam" id="2.70.70.10:FF:000001">
    <property type="entry name" value="PTS system glucose-specific IIA component"/>
    <property type="match status" value="1"/>
</dbReference>
<dbReference type="InterPro" id="IPR001127">
    <property type="entry name" value="PTS_EIIA_1_perm"/>
</dbReference>
<dbReference type="InterPro" id="IPR011055">
    <property type="entry name" value="Dup_hybrid_motif"/>
</dbReference>
<reference evidence="8 9" key="2">
    <citation type="submission" date="2009-02" db="EMBL/GenBank/DDBJ databases">
        <title>Draft genome sequence of Holdemania filiformis DSM 12042.</title>
        <authorList>
            <person name="Sudarsanam P."/>
            <person name="Ley R."/>
            <person name="Guruge J."/>
            <person name="Turnbaugh P.J."/>
            <person name="Mahowald M."/>
            <person name="Liep D."/>
            <person name="Gordon J."/>
        </authorList>
    </citation>
    <scope>NUCLEOTIDE SEQUENCE [LARGE SCALE GENOMIC DNA]</scope>
    <source>
        <strain evidence="8 9">DSM 12042</strain>
    </source>
</reference>
<dbReference type="OrthoDB" id="92465at2"/>
<dbReference type="Proteomes" id="UP000005950">
    <property type="component" value="Unassembled WGS sequence"/>
</dbReference>
<name>B9Y2L6_9FIRM</name>
<dbReference type="GO" id="GO:0016301">
    <property type="term" value="F:kinase activity"/>
    <property type="evidence" value="ECO:0007669"/>
    <property type="project" value="UniProtKB-KW"/>
</dbReference>
<reference evidence="8 9" key="1">
    <citation type="submission" date="2008-12" db="EMBL/GenBank/DDBJ databases">
        <authorList>
            <person name="Fulton L."/>
            <person name="Clifton S."/>
            <person name="Fulton B."/>
            <person name="Xu J."/>
            <person name="Minx P."/>
            <person name="Pepin K.H."/>
            <person name="Johnson M."/>
            <person name="Bhonagiri V."/>
            <person name="Nash W.E."/>
            <person name="Mardis E.R."/>
            <person name="Wilson R.K."/>
        </authorList>
    </citation>
    <scope>NUCLEOTIDE SEQUENCE [LARGE SCALE GENOMIC DNA]</scope>
    <source>
        <strain evidence="8 9">DSM 12042</strain>
    </source>
</reference>
<evidence type="ECO:0000259" key="7">
    <source>
        <dbReference type="PROSITE" id="PS51093"/>
    </source>
</evidence>
<keyword evidence="2" id="KW-0813">Transport</keyword>
<evidence type="ECO:0000256" key="4">
    <source>
        <dbReference type="ARBA" id="ARBA00022679"/>
    </source>
</evidence>
<dbReference type="PROSITE" id="PS00371">
    <property type="entry name" value="PTS_EIIA_TYPE_1_HIS"/>
    <property type="match status" value="1"/>
</dbReference>
<gene>
    <name evidence="8" type="primary">ptbA</name>
    <name evidence="8" type="ORF">HOLDEFILI_00041</name>
</gene>
<evidence type="ECO:0000313" key="9">
    <source>
        <dbReference type="Proteomes" id="UP000005950"/>
    </source>
</evidence>
<dbReference type="Gene3D" id="2.70.70.10">
    <property type="entry name" value="Glucose Permease (Domain IIA)"/>
    <property type="match status" value="1"/>
</dbReference>
<organism evidence="8 9">
    <name type="scientific">Holdemania filiformis DSM 12042</name>
    <dbReference type="NCBI Taxonomy" id="545696"/>
    <lineage>
        <taxon>Bacteria</taxon>
        <taxon>Bacillati</taxon>
        <taxon>Bacillota</taxon>
        <taxon>Erysipelotrichia</taxon>
        <taxon>Erysipelotrichales</taxon>
        <taxon>Erysipelotrichaceae</taxon>
        <taxon>Holdemania</taxon>
    </lineage>
</organism>
<dbReference type="GO" id="GO:0005737">
    <property type="term" value="C:cytoplasm"/>
    <property type="evidence" value="ECO:0007669"/>
    <property type="project" value="UniProtKB-SubCell"/>
</dbReference>
<comment type="caution">
    <text evidence="8">The sequence shown here is derived from an EMBL/GenBank/DDBJ whole genome shotgun (WGS) entry which is preliminary data.</text>
</comment>
<dbReference type="GO" id="GO:0009401">
    <property type="term" value="P:phosphoenolpyruvate-dependent sugar phosphotransferase system"/>
    <property type="evidence" value="ECO:0007669"/>
    <property type="project" value="UniProtKB-KW"/>
</dbReference>
<dbReference type="STRING" id="545696.HOLDEFILI_00041"/>
<keyword evidence="4" id="KW-0808">Transferase</keyword>
<dbReference type="Pfam" id="PF00358">
    <property type="entry name" value="PTS_EIIA_1"/>
    <property type="match status" value="1"/>
</dbReference>
<evidence type="ECO:0000313" key="8">
    <source>
        <dbReference type="EMBL" id="EEF69778.1"/>
    </source>
</evidence>
<dbReference type="EMBL" id="ACCF01000002">
    <property type="protein sequence ID" value="EEF69778.1"/>
    <property type="molecule type" value="Genomic_DNA"/>
</dbReference>
<dbReference type="RefSeq" id="WP_006057258.1">
    <property type="nucleotide sequence ID" value="NZ_GG657551.1"/>
</dbReference>
<evidence type="ECO:0000256" key="6">
    <source>
        <dbReference type="ARBA" id="ARBA00022777"/>
    </source>
</evidence>
<keyword evidence="5" id="KW-0598">Phosphotransferase system</keyword>
<comment type="subcellular location">
    <subcellularLocation>
        <location evidence="1">Cytoplasm</location>
    </subcellularLocation>
</comment>
<feature type="domain" description="PTS EIIA type-1" evidence="7">
    <location>
        <begin position="33"/>
        <end position="137"/>
    </location>
</feature>
<evidence type="ECO:0000256" key="5">
    <source>
        <dbReference type="ARBA" id="ARBA00022683"/>
    </source>
</evidence>
<keyword evidence="6" id="KW-0418">Kinase</keyword>
<dbReference type="SUPFAM" id="SSF51261">
    <property type="entry name" value="Duplicated hybrid motif"/>
    <property type="match status" value="1"/>
</dbReference>
<dbReference type="PROSITE" id="PS51093">
    <property type="entry name" value="PTS_EIIA_TYPE_1"/>
    <property type="match status" value="1"/>
</dbReference>
<keyword evidence="3" id="KW-0762">Sugar transport</keyword>
<dbReference type="PANTHER" id="PTHR45008">
    <property type="entry name" value="PTS SYSTEM GLUCOSE-SPECIFIC EIIA COMPONENT"/>
    <property type="match status" value="1"/>
</dbReference>
<dbReference type="eggNOG" id="COG2190">
    <property type="taxonomic scope" value="Bacteria"/>
</dbReference>
<evidence type="ECO:0000256" key="3">
    <source>
        <dbReference type="ARBA" id="ARBA00022597"/>
    </source>
</evidence>
<dbReference type="NCBIfam" id="TIGR00830">
    <property type="entry name" value="PTBA"/>
    <property type="match status" value="1"/>
</dbReference>
<evidence type="ECO:0000256" key="2">
    <source>
        <dbReference type="ARBA" id="ARBA00022448"/>
    </source>
</evidence>
<dbReference type="AlphaFoldDB" id="B9Y2L6"/>
<accession>B9Y2L6</accession>
<protein>
    <submittedName>
        <fullName evidence="8">PTS system, glucose subfamily, IIA component</fullName>
    </submittedName>
</protein>